<dbReference type="PANTHER" id="PTHR43132:SF2">
    <property type="entry name" value="ARSENICAL RESISTANCE OPERON REPRESSOR ARSR-RELATED"/>
    <property type="match status" value="1"/>
</dbReference>
<organism evidence="5">
    <name type="scientific">hydrothermal vent metagenome</name>
    <dbReference type="NCBI Taxonomy" id="652676"/>
    <lineage>
        <taxon>unclassified sequences</taxon>
        <taxon>metagenomes</taxon>
        <taxon>ecological metagenomes</taxon>
    </lineage>
</organism>
<evidence type="ECO:0000256" key="2">
    <source>
        <dbReference type="ARBA" id="ARBA00023125"/>
    </source>
</evidence>
<evidence type="ECO:0000313" key="5">
    <source>
        <dbReference type="EMBL" id="VAV94484.1"/>
    </source>
</evidence>
<dbReference type="EMBL" id="UOEE01000183">
    <property type="protein sequence ID" value="VAV94484.1"/>
    <property type="molecule type" value="Genomic_DNA"/>
</dbReference>
<dbReference type="InterPro" id="IPR036388">
    <property type="entry name" value="WH-like_DNA-bd_sf"/>
</dbReference>
<dbReference type="Gene3D" id="1.10.10.10">
    <property type="entry name" value="Winged helix-like DNA-binding domain superfamily/Winged helix DNA-binding domain"/>
    <property type="match status" value="1"/>
</dbReference>
<feature type="domain" description="HTH arsR-type" evidence="4">
    <location>
        <begin position="6"/>
        <end position="102"/>
    </location>
</feature>
<dbReference type="InterPro" id="IPR001845">
    <property type="entry name" value="HTH_ArsR_DNA-bd_dom"/>
</dbReference>
<dbReference type="PROSITE" id="PS50987">
    <property type="entry name" value="HTH_ARSR_2"/>
    <property type="match status" value="1"/>
</dbReference>
<dbReference type="GO" id="GO:0003677">
    <property type="term" value="F:DNA binding"/>
    <property type="evidence" value="ECO:0007669"/>
    <property type="project" value="UniProtKB-KW"/>
</dbReference>
<keyword evidence="3" id="KW-0804">Transcription</keyword>
<evidence type="ECO:0000259" key="4">
    <source>
        <dbReference type="PROSITE" id="PS50987"/>
    </source>
</evidence>
<dbReference type="SUPFAM" id="SSF46785">
    <property type="entry name" value="Winged helix' DNA-binding domain"/>
    <property type="match status" value="1"/>
</dbReference>
<dbReference type="Pfam" id="PF01022">
    <property type="entry name" value="HTH_5"/>
    <property type="match status" value="1"/>
</dbReference>
<dbReference type="SMART" id="SM00418">
    <property type="entry name" value="HTH_ARSR"/>
    <property type="match status" value="1"/>
</dbReference>
<keyword evidence="1" id="KW-0805">Transcription regulation</keyword>
<dbReference type="NCBIfam" id="NF033788">
    <property type="entry name" value="HTH_metalloreg"/>
    <property type="match status" value="1"/>
</dbReference>
<keyword evidence="2" id="KW-0238">DNA-binding</keyword>
<dbReference type="PRINTS" id="PR00778">
    <property type="entry name" value="HTHARSR"/>
</dbReference>
<dbReference type="GO" id="GO:0003700">
    <property type="term" value="F:DNA-binding transcription factor activity"/>
    <property type="evidence" value="ECO:0007669"/>
    <property type="project" value="InterPro"/>
</dbReference>
<dbReference type="InterPro" id="IPR011991">
    <property type="entry name" value="ArsR-like_HTH"/>
</dbReference>
<dbReference type="InterPro" id="IPR036390">
    <property type="entry name" value="WH_DNA-bd_sf"/>
</dbReference>
<reference evidence="5" key="1">
    <citation type="submission" date="2018-06" db="EMBL/GenBank/DDBJ databases">
        <authorList>
            <person name="Zhirakovskaya E."/>
        </authorList>
    </citation>
    <scope>NUCLEOTIDE SEQUENCE</scope>
</reference>
<sequence>MQVMALQEIEQNVDKASSLLQAMSNPKRLLVLCILAEGEQSVGVLADKVDLSQSALSQHLARLRDDGFVVTRRQAQTVYYSVAGGEVQAILQALHGLYCAPKA</sequence>
<proteinExistence type="predicted"/>
<name>A0A3B0RLR7_9ZZZZ</name>
<gene>
    <name evidence="5" type="ORF">MNBD_ALPHA06-1784</name>
</gene>
<dbReference type="AlphaFoldDB" id="A0A3B0RLR7"/>
<evidence type="ECO:0000256" key="1">
    <source>
        <dbReference type="ARBA" id="ARBA00023015"/>
    </source>
</evidence>
<evidence type="ECO:0000256" key="3">
    <source>
        <dbReference type="ARBA" id="ARBA00023163"/>
    </source>
</evidence>
<dbReference type="InterPro" id="IPR051011">
    <property type="entry name" value="Metal_resp_trans_reg"/>
</dbReference>
<dbReference type="CDD" id="cd00090">
    <property type="entry name" value="HTH_ARSR"/>
    <property type="match status" value="1"/>
</dbReference>
<dbReference type="PANTHER" id="PTHR43132">
    <property type="entry name" value="ARSENICAL RESISTANCE OPERON REPRESSOR ARSR-RELATED"/>
    <property type="match status" value="1"/>
</dbReference>
<protein>
    <submittedName>
        <fullName evidence="5">Transcriptional regulator, ArsR family</fullName>
    </submittedName>
</protein>
<accession>A0A3B0RLR7</accession>